<organism evidence="1 2">
    <name type="scientific">Persea americana</name>
    <name type="common">Avocado</name>
    <dbReference type="NCBI Taxonomy" id="3435"/>
    <lineage>
        <taxon>Eukaryota</taxon>
        <taxon>Viridiplantae</taxon>
        <taxon>Streptophyta</taxon>
        <taxon>Embryophyta</taxon>
        <taxon>Tracheophyta</taxon>
        <taxon>Spermatophyta</taxon>
        <taxon>Magnoliopsida</taxon>
        <taxon>Magnoliidae</taxon>
        <taxon>Laurales</taxon>
        <taxon>Lauraceae</taxon>
        <taxon>Persea</taxon>
    </lineage>
</organism>
<gene>
    <name evidence="1" type="ORF">MRB53_017120</name>
</gene>
<dbReference type="EMBL" id="CM056813">
    <property type="protein sequence ID" value="KAJ8640426.1"/>
    <property type="molecule type" value="Genomic_DNA"/>
</dbReference>
<name>A0ACC2M471_PERAE</name>
<accession>A0ACC2M471</accession>
<dbReference type="Proteomes" id="UP001234297">
    <property type="component" value="Chromosome 5"/>
</dbReference>
<comment type="caution">
    <text evidence="1">The sequence shown here is derived from an EMBL/GenBank/DDBJ whole genome shotgun (WGS) entry which is preliminary data.</text>
</comment>
<keyword evidence="2" id="KW-1185">Reference proteome</keyword>
<evidence type="ECO:0000313" key="2">
    <source>
        <dbReference type="Proteomes" id="UP001234297"/>
    </source>
</evidence>
<protein>
    <submittedName>
        <fullName evidence="1">Uncharacterized protein</fullName>
    </submittedName>
</protein>
<evidence type="ECO:0000313" key="1">
    <source>
        <dbReference type="EMBL" id="KAJ8640426.1"/>
    </source>
</evidence>
<reference evidence="1 2" key="1">
    <citation type="journal article" date="2022" name="Hortic Res">
        <title>A haplotype resolved chromosomal level avocado genome allows analysis of novel avocado genes.</title>
        <authorList>
            <person name="Nath O."/>
            <person name="Fletcher S.J."/>
            <person name="Hayward A."/>
            <person name="Shaw L.M."/>
            <person name="Masouleh A.K."/>
            <person name="Furtado A."/>
            <person name="Henry R.J."/>
            <person name="Mitter N."/>
        </authorList>
    </citation>
    <scope>NUCLEOTIDE SEQUENCE [LARGE SCALE GENOMIC DNA]</scope>
    <source>
        <strain evidence="2">cv. Hass</strain>
    </source>
</reference>
<proteinExistence type="predicted"/>
<sequence>MEKRKGNEKHIKPTQSRKPQIEDESNNAKIKMRWIVMIIDSGYPVSPKQENTVLANKIVPPGLPRHPSPLIPRSAAAPKPFAPKRSQSVEWSRQWKPRPTTSLPDSKPVNVVATMSAASKWSRYVTQSTVDANPMLALWRCTSLSMISNPLAPSTQVNYLGANGKRERLPWKETDMLREEVQRTSSGINRIRVWQGR</sequence>